<keyword evidence="2" id="KW-1185">Reference proteome</keyword>
<sequence length="170" mass="19123">MPEDIDASGFNGKWRMDLDRSKIWDAARGEWAPEVLADQRLEIRTEGDVMYYKISVGISSDLTVHSTYTCRFGDSKWAPYMVESIDGDANHEKLTPNDLPKSGMKLGEASAYVKQVYVDPRTQYRITKNPDGTAQYVMLRRLSADGRTNTGYVLDTNGVATIAKVFVRES</sequence>
<gene>
    <name evidence="1" type="ORF">SAMN04490239_1058</name>
</gene>
<dbReference type="OrthoDB" id="5183585at2"/>
<accession>A0A1H4L2N7</accession>
<proteinExistence type="predicted"/>
<dbReference type="Proteomes" id="UP000183561">
    <property type="component" value="Unassembled WGS sequence"/>
</dbReference>
<evidence type="ECO:0000313" key="1">
    <source>
        <dbReference type="EMBL" id="SEB65030.1"/>
    </source>
</evidence>
<dbReference type="AlphaFoldDB" id="A0A1H4L2N7"/>
<dbReference type="EMBL" id="FNSV01000005">
    <property type="protein sequence ID" value="SEB65030.1"/>
    <property type="molecule type" value="Genomic_DNA"/>
</dbReference>
<reference evidence="2" key="1">
    <citation type="submission" date="2016-10" db="EMBL/GenBank/DDBJ databases">
        <authorList>
            <person name="Varghese N."/>
            <person name="Submissions S."/>
        </authorList>
    </citation>
    <scope>NUCLEOTIDE SEQUENCE [LARGE SCALE GENOMIC DNA]</scope>
    <source>
        <strain evidence="2">DSM 44498</strain>
    </source>
</reference>
<evidence type="ECO:0000313" key="2">
    <source>
        <dbReference type="Proteomes" id="UP000183561"/>
    </source>
</evidence>
<name>A0A1H4L2N7_9NOCA</name>
<dbReference type="RefSeq" id="WP_143051344.1">
    <property type="nucleotide sequence ID" value="NZ_FNSV01000005.1"/>
</dbReference>
<protein>
    <submittedName>
        <fullName evidence="1">Uncharacterized protein</fullName>
    </submittedName>
</protein>
<organism evidence="1 2">
    <name type="scientific">Rhodococcus koreensis</name>
    <dbReference type="NCBI Taxonomy" id="99653"/>
    <lineage>
        <taxon>Bacteria</taxon>
        <taxon>Bacillati</taxon>
        <taxon>Actinomycetota</taxon>
        <taxon>Actinomycetes</taxon>
        <taxon>Mycobacteriales</taxon>
        <taxon>Nocardiaceae</taxon>
        <taxon>Rhodococcus</taxon>
    </lineage>
</organism>